<dbReference type="EMBL" id="QWDC01000002">
    <property type="protein sequence ID" value="RFZ92286.1"/>
    <property type="molecule type" value="Genomic_DNA"/>
</dbReference>
<gene>
    <name evidence="1" type="ORF">D0C36_12675</name>
</gene>
<keyword evidence="2" id="KW-1185">Reference proteome</keyword>
<dbReference type="OrthoDB" id="1270743at2"/>
<accession>A0A372NSP9</accession>
<dbReference type="Proteomes" id="UP000264217">
    <property type="component" value="Unassembled WGS sequence"/>
</dbReference>
<evidence type="ECO:0000313" key="2">
    <source>
        <dbReference type="Proteomes" id="UP000264217"/>
    </source>
</evidence>
<dbReference type="AlphaFoldDB" id="A0A372NSP9"/>
<reference evidence="1 2" key="1">
    <citation type="submission" date="2018-08" db="EMBL/GenBank/DDBJ databases">
        <title>Mucilaginibacter sp. MYSH2.</title>
        <authorList>
            <person name="Seo T."/>
        </authorList>
    </citation>
    <scope>NUCLEOTIDE SEQUENCE [LARGE SCALE GENOMIC DNA]</scope>
    <source>
        <strain evidence="1 2">MYSH2</strain>
    </source>
</reference>
<name>A0A372NSP9_9SPHI</name>
<dbReference type="RefSeq" id="WP_117391997.1">
    <property type="nucleotide sequence ID" value="NZ_QWDC01000002.1"/>
</dbReference>
<protein>
    <recommendedName>
        <fullName evidence="3">DUF600 family protein</fullName>
    </recommendedName>
</protein>
<evidence type="ECO:0008006" key="3">
    <source>
        <dbReference type="Google" id="ProtNLM"/>
    </source>
</evidence>
<evidence type="ECO:0000313" key="1">
    <source>
        <dbReference type="EMBL" id="RFZ92286.1"/>
    </source>
</evidence>
<proteinExistence type="predicted"/>
<organism evidence="1 2">
    <name type="scientific">Mucilaginibacter conchicola</name>
    <dbReference type="NCBI Taxonomy" id="2303333"/>
    <lineage>
        <taxon>Bacteria</taxon>
        <taxon>Pseudomonadati</taxon>
        <taxon>Bacteroidota</taxon>
        <taxon>Sphingobacteriia</taxon>
        <taxon>Sphingobacteriales</taxon>
        <taxon>Sphingobacteriaceae</taxon>
        <taxon>Mucilaginibacter</taxon>
    </lineage>
</organism>
<sequence length="155" mass="17924">MNTIQDFDDKFSTLFTGMVEIAFEFVNRNDDEVEAIYIFSSLEMGCFYNVFYRINGTVVNINKINAVSTEQYDLAPTRMMDLLHAGNGMLAEMETLFKDHNREVPKSMKMIYEPQTGHFNNKMGYEDLYKNDPVKTAASVFDGWFDDVKSQYTPV</sequence>
<comment type="caution">
    <text evidence="1">The sequence shown here is derived from an EMBL/GenBank/DDBJ whole genome shotgun (WGS) entry which is preliminary data.</text>
</comment>